<proteinExistence type="predicted"/>
<keyword evidence="4" id="KW-1185">Reference proteome</keyword>
<dbReference type="EMBL" id="CP003010">
    <property type="protein sequence ID" value="AEO67143.1"/>
    <property type="molecule type" value="Genomic_DNA"/>
</dbReference>
<dbReference type="RefSeq" id="XP_003653479.1">
    <property type="nucleotide sequence ID" value="XM_003653431.1"/>
</dbReference>
<gene>
    <name evidence="3" type="ORF">THITE_110056</name>
</gene>
<evidence type="ECO:0000313" key="3">
    <source>
        <dbReference type="EMBL" id="AEO67143.1"/>
    </source>
</evidence>
<organism evidence="3 4">
    <name type="scientific">Thermothielavioides terrestris (strain ATCC 38088 / NRRL 8126)</name>
    <name type="common">Thielavia terrestris</name>
    <dbReference type="NCBI Taxonomy" id="578455"/>
    <lineage>
        <taxon>Eukaryota</taxon>
        <taxon>Fungi</taxon>
        <taxon>Dikarya</taxon>
        <taxon>Ascomycota</taxon>
        <taxon>Pezizomycotina</taxon>
        <taxon>Sordariomycetes</taxon>
        <taxon>Sordariomycetidae</taxon>
        <taxon>Sordariales</taxon>
        <taxon>Chaetomiaceae</taxon>
        <taxon>Thermothielavioides</taxon>
        <taxon>Thermothielavioides terrestris</taxon>
    </lineage>
</organism>
<dbReference type="GeneID" id="11520832"/>
<dbReference type="Proteomes" id="UP000008181">
    <property type="component" value="Chromosome 2"/>
</dbReference>
<sequence length="151" mass="16588">MKHAIAIAAILGVTSAAVIPGASRQLNQRDLEQLDPRFNLGSILKGAAKIIPDVIEDGVQILTNQKRDEEELAERDLEQLDPRFNLGSILKGAAKIIPDVIEDGVQILTNQKRDLTERDLDQLGARSTGEGARSAWPTRPRSVEDEVEDEE</sequence>
<evidence type="ECO:0000256" key="1">
    <source>
        <dbReference type="SAM" id="MobiDB-lite"/>
    </source>
</evidence>
<accession>G2QZB0</accession>
<dbReference type="AlphaFoldDB" id="G2QZB0"/>
<protein>
    <submittedName>
        <fullName evidence="3">Uncharacterized protein</fullName>
    </submittedName>
</protein>
<name>G2QZB0_THETT</name>
<reference evidence="3 4" key="1">
    <citation type="journal article" date="2011" name="Nat. Biotechnol.">
        <title>Comparative genomic analysis of the thermophilic biomass-degrading fungi Myceliophthora thermophila and Thielavia terrestris.</title>
        <authorList>
            <person name="Berka R.M."/>
            <person name="Grigoriev I.V."/>
            <person name="Otillar R."/>
            <person name="Salamov A."/>
            <person name="Grimwood J."/>
            <person name="Reid I."/>
            <person name="Ishmael N."/>
            <person name="John T."/>
            <person name="Darmond C."/>
            <person name="Moisan M.-C."/>
            <person name="Henrissat B."/>
            <person name="Coutinho P.M."/>
            <person name="Lombard V."/>
            <person name="Natvig D.O."/>
            <person name="Lindquist E."/>
            <person name="Schmutz J."/>
            <person name="Lucas S."/>
            <person name="Harris P."/>
            <person name="Powlowski J."/>
            <person name="Bellemare A."/>
            <person name="Taylor D."/>
            <person name="Butler G."/>
            <person name="de Vries R.P."/>
            <person name="Allijn I.E."/>
            <person name="van den Brink J."/>
            <person name="Ushinsky S."/>
            <person name="Storms R."/>
            <person name="Powell A.J."/>
            <person name="Paulsen I.T."/>
            <person name="Elbourne L.D.H."/>
            <person name="Baker S.E."/>
            <person name="Magnuson J."/>
            <person name="LaBoissiere S."/>
            <person name="Clutterbuck A.J."/>
            <person name="Martinez D."/>
            <person name="Wogulis M."/>
            <person name="de Leon A.L."/>
            <person name="Rey M.W."/>
            <person name="Tsang A."/>
        </authorList>
    </citation>
    <scope>NUCLEOTIDE SEQUENCE [LARGE SCALE GENOMIC DNA]</scope>
    <source>
        <strain evidence="4">ATCC 38088 / NRRL 8126</strain>
    </source>
</reference>
<feature type="chain" id="PRO_5003436820" evidence="2">
    <location>
        <begin position="17"/>
        <end position="151"/>
    </location>
</feature>
<feature type="region of interest" description="Disordered" evidence="1">
    <location>
        <begin position="116"/>
        <end position="151"/>
    </location>
</feature>
<feature type="signal peptide" evidence="2">
    <location>
        <begin position="1"/>
        <end position="16"/>
    </location>
</feature>
<evidence type="ECO:0000313" key="4">
    <source>
        <dbReference type="Proteomes" id="UP000008181"/>
    </source>
</evidence>
<evidence type="ECO:0000256" key="2">
    <source>
        <dbReference type="SAM" id="SignalP"/>
    </source>
</evidence>
<keyword evidence="2" id="KW-0732">Signal</keyword>
<dbReference type="KEGG" id="ttt:THITE_110056"/>
<dbReference type="HOGENOM" id="CLU_1732743_0_0_1"/>